<reference evidence="1 2" key="1">
    <citation type="submission" date="2009-10" db="EMBL/GenBank/DDBJ databases">
        <authorList>
            <person name="Weinstock G."/>
            <person name="Sodergren E."/>
            <person name="Clifton S."/>
            <person name="Fulton L."/>
            <person name="Fulton B."/>
            <person name="Courtney L."/>
            <person name="Fronick C."/>
            <person name="Harrison M."/>
            <person name="Strong C."/>
            <person name="Farmer C."/>
            <person name="Delahaunty K."/>
            <person name="Markovic C."/>
            <person name="Hall O."/>
            <person name="Minx P."/>
            <person name="Tomlinson C."/>
            <person name="Mitreva M."/>
            <person name="Nelson J."/>
            <person name="Hou S."/>
            <person name="Wollam A."/>
            <person name="Pepin K.H."/>
            <person name="Johnson M."/>
            <person name="Bhonagiri V."/>
            <person name="Nash W.E."/>
            <person name="Warren W."/>
            <person name="Chinwalla A."/>
            <person name="Mardis E.R."/>
            <person name="Wilson R.K."/>
        </authorList>
    </citation>
    <scope>NUCLEOTIDE SEQUENCE [LARGE SCALE GENOMIC DNA]</scope>
    <source>
        <strain evidence="1 2">ATCC 23970</strain>
    </source>
</reference>
<dbReference type="EMBL" id="ACEQ02000014">
    <property type="protein sequence ID" value="EEZ75650.1"/>
    <property type="molecule type" value="Genomic_DNA"/>
</dbReference>
<dbReference type="AlphaFoldDB" id="D0W9Y6"/>
<sequence>MAFCEPAARFTGVLLCNFMALGSFTAWKALPPDIRKGGFLLGRCRLNECRRGGDRQFMDYNSIVPYAENRSRSDDTPIDSAIAIRQCKAHRRYPPAIWQTMQYRNILQHTPKPALKHLVQRKTGWEWKNPETNIF</sequence>
<protein>
    <submittedName>
        <fullName evidence="1">Uncharacterized protein</fullName>
    </submittedName>
</protein>
<name>D0W9Y6_NEILA</name>
<gene>
    <name evidence="1" type="ORF">NEILACOT_04349</name>
</gene>
<comment type="caution">
    <text evidence="1">The sequence shown here is derived from an EMBL/GenBank/DDBJ whole genome shotgun (WGS) entry which is preliminary data.</text>
</comment>
<evidence type="ECO:0000313" key="2">
    <source>
        <dbReference type="Proteomes" id="UP000003843"/>
    </source>
</evidence>
<evidence type="ECO:0000313" key="1">
    <source>
        <dbReference type="EMBL" id="EEZ75650.1"/>
    </source>
</evidence>
<proteinExistence type="predicted"/>
<organism evidence="1 2">
    <name type="scientific">Neisseria lactamica ATCC 23970</name>
    <dbReference type="NCBI Taxonomy" id="546265"/>
    <lineage>
        <taxon>Bacteria</taxon>
        <taxon>Pseudomonadati</taxon>
        <taxon>Pseudomonadota</taxon>
        <taxon>Betaproteobacteria</taxon>
        <taxon>Neisseriales</taxon>
        <taxon>Neisseriaceae</taxon>
        <taxon>Neisseria</taxon>
    </lineage>
</organism>
<accession>D0W9Y6</accession>
<dbReference type="Proteomes" id="UP000003843">
    <property type="component" value="Unassembled WGS sequence"/>
</dbReference>